<proteinExistence type="inferred from homology"/>
<name>A0AAE3UEW1_9BACT</name>
<gene>
    <name evidence="3" type="ORF">QNI22_18425</name>
</gene>
<dbReference type="InterPro" id="IPR001509">
    <property type="entry name" value="Epimerase_deHydtase"/>
</dbReference>
<dbReference type="Pfam" id="PF01370">
    <property type="entry name" value="Epimerase"/>
    <property type="match status" value="1"/>
</dbReference>
<feature type="domain" description="NAD-dependent epimerase/dehydratase" evidence="2">
    <location>
        <begin position="4"/>
        <end position="278"/>
    </location>
</feature>
<sequence>MSIVCITGSAGLVGSEATRFFAGLGFDVIGIDNNMRKEFFGEEASTEWQRQRLEQDLKGHYKHYNVDIRNKDEIFSIFRKYSHDLKLIIHTAAQPSHDWAVKDPFTDFGVNANGTLNLLEATRQFSPNAVFIFTSTNKVYGDTPNHLPLEEREHRWEINPSHTYHTGIREDMSIDQTLHSLFGASKVAADILVQEYGRYFSMNTACFRGGCLTGPNHSGTQLHGFLAYLMKCTVTETPYTIYGYKGKQVRDNIHSADLINVFYEFYKAPRIGEVYNIGGGRFSNCSMLEGITICERITQKKLNWKYSEQNRIGDHIWWVSDCNKFAQHYPQWKQKYNVEGILQEIYEFNVERWSVELEK</sequence>
<dbReference type="Gene3D" id="3.40.50.720">
    <property type="entry name" value="NAD(P)-binding Rossmann-like Domain"/>
    <property type="match status" value="1"/>
</dbReference>
<evidence type="ECO:0000259" key="2">
    <source>
        <dbReference type="Pfam" id="PF01370"/>
    </source>
</evidence>
<dbReference type="PANTHER" id="PTHR43000">
    <property type="entry name" value="DTDP-D-GLUCOSE 4,6-DEHYDRATASE-RELATED"/>
    <property type="match status" value="1"/>
</dbReference>
<dbReference type="RefSeq" id="WP_314512839.1">
    <property type="nucleotide sequence ID" value="NZ_JASJOU010000006.1"/>
</dbReference>
<dbReference type="AlphaFoldDB" id="A0AAE3UEW1"/>
<protein>
    <submittedName>
        <fullName evidence="3">NAD-dependent epimerase/dehydratase family protein</fullName>
    </submittedName>
</protein>
<organism evidence="3 4">
    <name type="scientific">Xanthocytophaga agilis</name>
    <dbReference type="NCBI Taxonomy" id="3048010"/>
    <lineage>
        <taxon>Bacteria</taxon>
        <taxon>Pseudomonadati</taxon>
        <taxon>Bacteroidota</taxon>
        <taxon>Cytophagia</taxon>
        <taxon>Cytophagales</taxon>
        <taxon>Rhodocytophagaceae</taxon>
        <taxon>Xanthocytophaga</taxon>
    </lineage>
</organism>
<reference evidence="3" key="1">
    <citation type="submission" date="2023-05" db="EMBL/GenBank/DDBJ databases">
        <authorList>
            <person name="Zhang X."/>
        </authorList>
    </citation>
    <scope>NUCLEOTIDE SEQUENCE</scope>
    <source>
        <strain evidence="3">BD1B2-1</strain>
    </source>
</reference>
<keyword evidence="4" id="KW-1185">Reference proteome</keyword>
<dbReference type="EMBL" id="JASJOU010000006">
    <property type="protein sequence ID" value="MDJ1502650.1"/>
    <property type="molecule type" value="Genomic_DNA"/>
</dbReference>
<evidence type="ECO:0000313" key="3">
    <source>
        <dbReference type="EMBL" id="MDJ1502650.1"/>
    </source>
</evidence>
<comment type="similarity">
    <text evidence="1">Belongs to the NAD(P)-dependent epimerase/dehydratase family.</text>
</comment>
<dbReference type="CDD" id="cd05258">
    <property type="entry name" value="CDP_TE_SDR_e"/>
    <property type="match status" value="1"/>
</dbReference>
<dbReference type="Proteomes" id="UP001232063">
    <property type="component" value="Unassembled WGS sequence"/>
</dbReference>
<evidence type="ECO:0000313" key="4">
    <source>
        <dbReference type="Proteomes" id="UP001232063"/>
    </source>
</evidence>
<dbReference type="SUPFAM" id="SSF51735">
    <property type="entry name" value="NAD(P)-binding Rossmann-fold domains"/>
    <property type="match status" value="1"/>
</dbReference>
<accession>A0AAE3UEW1</accession>
<comment type="caution">
    <text evidence="3">The sequence shown here is derived from an EMBL/GenBank/DDBJ whole genome shotgun (WGS) entry which is preliminary data.</text>
</comment>
<evidence type="ECO:0000256" key="1">
    <source>
        <dbReference type="ARBA" id="ARBA00007637"/>
    </source>
</evidence>
<dbReference type="InterPro" id="IPR036291">
    <property type="entry name" value="NAD(P)-bd_dom_sf"/>
</dbReference>